<name>A0ABW5TA54_9FLAO</name>
<dbReference type="RefSeq" id="WP_380290730.1">
    <property type="nucleotide sequence ID" value="NZ_JBHULY010000014.1"/>
</dbReference>
<feature type="domain" description="NAD-dependent epimerase/dehydratase" evidence="1">
    <location>
        <begin position="15"/>
        <end position="242"/>
    </location>
</feature>
<comment type="caution">
    <text evidence="2">The sequence shown here is derived from an EMBL/GenBank/DDBJ whole genome shotgun (WGS) entry which is preliminary data.</text>
</comment>
<sequence>MDCAVINIHYFRPMVLVTGGTGLLGAHLLYQLATSKETVRAIYRTERKLENVKHIFSTYSDNYQPIFNRIEWVKADILDIPALDVVLKGVEYVYHCAAFVSFEPDKYQLLRRTNIEGTANVVNLSMANGVKKLCYVSSIATTGSPLNGETITEETAYNPEEDHSVYAITKYGAEMEVWRGTQEGLDAVVVNPGVVLGAGIWSYGSGNLFKRAYNGISYYTAGSVGLVAVQDVVKVMIELLKSDIKNQRYILVAENWCYQRFLQTLAKSLNSRIPKKQAKPWLLNIAWRLDWLKHKITGKRRVLTKHLAHSLSKPHEYSSAKINRDLNYQFSSIDDCITEVSNQYLKSVQ</sequence>
<dbReference type="Gene3D" id="3.40.50.720">
    <property type="entry name" value="NAD(P)-binding Rossmann-like Domain"/>
    <property type="match status" value="1"/>
</dbReference>
<dbReference type="PANTHER" id="PTHR48079:SF6">
    <property type="entry name" value="NAD(P)-BINDING DOMAIN-CONTAINING PROTEIN-RELATED"/>
    <property type="match status" value="1"/>
</dbReference>
<dbReference type="InterPro" id="IPR036291">
    <property type="entry name" value="NAD(P)-bd_dom_sf"/>
</dbReference>
<dbReference type="InterPro" id="IPR001509">
    <property type="entry name" value="Epimerase_deHydtase"/>
</dbReference>
<dbReference type="InterPro" id="IPR051783">
    <property type="entry name" value="NAD(P)-dependent_oxidoreduct"/>
</dbReference>
<proteinExistence type="predicted"/>
<organism evidence="2 3">
    <name type="scientific">Hyunsoonleella rubra</name>
    <dbReference type="NCBI Taxonomy" id="1737062"/>
    <lineage>
        <taxon>Bacteria</taxon>
        <taxon>Pseudomonadati</taxon>
        <taxon>Bacteroidota</taxon>
        <taxon>Flavobacteriia</taxon>
        <taxon>Flavobacteriales</taxon>
        <taxon>Flavobacteriaceae</taxon>
    </lineage>
</organism>
<evidence type="ECO:0000313" key="2">
    <source>
        <dbReference type="EMBL" id="MFD2726109.1"/>
    </source>
</evidence>
<dbReference type="EMBL" id="JBHULY010000014">
    <property type="protein sequence ID" value="MFD2726109.1"/>
    <property type="molecule type" value="Genomic_DNA"/>
</dbReference>
<dbReference type="Pfam" id="PF01370">
    <property type="entry name" value="Epimerase"/>
    <property type="match status" value="1"/>
</dbReference>
<accession>A0ABW5TA54</accession>
<dbReference type="SUPFAM" id="SSF51735">
    <property type="entry name" value="NAD(P)-binding Rossmann-fold domains"/>
    <property type="match status" value="1"/>
</dbReference>
<evidence type="ECO:0000259" key="1">
    <source>
        <dbReference type="Pfam" id="PF01370"/>
    </source>
</evidence>
<dbReference type="Proteomes" id="UP001597476">
    <property type="component" value="Unassembled WGS sequence"/>
</dbReference>
<gene>
    <name evidence="2" type="ORF">ACFSR8_07760</name>
</gene>
<dbReference type="PANTHER" id="PTHR48079">
    <property type="entry name" value="PROTEIN YEEZ"/>
    <property type="match status" value="1"/>
</dbReference>
<protein>
    <submittedName>
        <fullName evidence="2">NAD-dependent epimerase/dehydratase family protein</fullName>
    </submittedName>
</protein>
<evidence type="ECO:0000313" key="3">
    <source>
        <dbReference type="Proteomes" id="UP001597476"/>
    </source>
</evidence>
<keyword evidence="3" id="KW-1185">Reference proteome</keyword>
<reference evidence="3" key="1">
    <citation type="journal article" date="2019" name="Int. J. Syst. Evol. Microbiol.">
        <title>The Global Catalogue of Microorganisms (GCM) 10K type strain sequencing project: providing services to taxonomists for standard genome sequencing and annotation.</title>
        <authorList>
            <consortium name="The Broad Institute Genomics Platform"/>
            <consortium name="The Broad Institute Genome Sequencing Center for Infectious Disease"/>
            <person name="Wu L."/>
            <person name="Ma J."/>
        </authorList>
    </citation>
    <scope>NUCLEOTIDE SEQUENCE [LARGE SCALE GENOMIC DNA]</scope>
    <source>
        <strain evidence="3">KCTC 42398</strain>
    </source>
</reference>